<evidence type="ECO:0000313" key="2">
    <source>
        <dbReference type="EMBL" id="MFC4621398.1"/>
    </source>
</evidence>
<name>A0ABV9GT58_9BURK</name>
<reference evidence="3" key="1">
    <citation type="journal article" date="2019" name="Int. J. Syst. Evol. Microbiol.">
        <title>The Global Catalogue of Microorganisms (GCM) 10K type strain sequencing project: providing services to taxonomists for standard genome sequencing and annotation.</title>
        <authorList>
            <consortium name="The Broad Institute Genomics Platform"/>
            <consortium name="The Broad Institute Genome Sequencing Center for Infectious Disease"/>
            <person name="Wu L."/>
            <person name="Ma J."/>
        </authorList>
    </citation>
    <scope>NUCLEOTIDE SEQUENCE [LARGE SCALE GENOMIC DNA]</scope>
    <source>
        <strain evidence="3">JCM 11650</strain>
    </source>
</reference>
<evidence type="ECO:0000256" key="1">
    <source>
        <dbReference type="SAM" id="MobiDB-lite"/>
    </source>
</evidence>
<evidence type="ECO:0000313" key="3">
    <source>
        <dbReference type="Proteomes" id="UP001595967"/>
    </source>
</evidence>
<dbReference type="Proteomes" id="UP001595967">
    <property type="component" value="Unassembled WGS sequence"/>
</dbReference>
<sequence>MTNYPQKQPPRFVPTLTQTVEHIAAVAPDTQVPPAALLPESPPAPDLSIDAKASSPSWQLLESQLEEKINTLIAKHLGQLEQKIREEIRTALREWRDKP</sequence>
<organism evidence="2 3">
    <name type="scientific">Comamonas nitrativorans</name>
    <dbReference type="NCBI Taxonomy" id="108437"/>
    <lineage>
        <taxon>Bacteria</taxon>
        <taxon>Pseudomonadati</taxon>
        <taxon>Pseudomonadota</taxon>
        <taxon>Betaproteobacteria</taxon>
        <taxon>Burkholderiales</taxon>
        <taxon>Comamonadaceae</taxon>
        <taxon>Comamonas</taxon>
    </lineage>
</organism>
<gene>
    <name evidence="2" type="ORF">ACFO3A_04135</name>
</gene>
<keyword evidence="3" id="KW-1185">Reference proteome</keyword>
<dbReference type="EMBL" id="JBHSEW010000002">
    <property type="protein sequence ID" value="MFC4621398.1"/>
    <property type="molecule type" value="Genomic_DNA"/>
</dbReference>
<comment type="caution">
    <text evidence="2">The sequence shown here is derived from an EMBL/GenBank/DDBJ whole genome shotgun (WGS) entry which is preliminary data.</text>
</comment>
<accession>A0ABV9GT58</accession>
<feature type="region of interest" description="Disordered" evidence="1">
    <location>
        <begin position="31"/>
        <end position="51"/>
    </location>
</feature>
<protein>
    <submittedName>
        <fullName evidence="2">Uncharacterized protein</fullName>
    </submittedName>
</protein>
<proteinExistence type="predicted"/>